<dbReference type="InterPro" id="IPR051054">
    <property type="entry name" value="SorC_transcr_regulators"/>
</dbReference>
<keyword evidence="3" id="KW-0238">DNA-binding</keyword>
<organism evidence="6 7">
    <name type="scientific">Promicromonospora aerolata</name>
    <dbReference type="NCBI Taxonomy" id="195749"/>
    <lineage>
        <taxon>Bacteria</taxon>
        <taxon>Bacillati</taxon>
        <taxon>Actinomycetota</taxon>
        <taxon>Actinomycetes</taxon>
        <taxon>Micrococcales</taxon>
        <taxon>Promicromonosporaceae</taxon>
        <taxon>Promicromonospora</taxon>
    </lineage>
</organism>
<dbReference type="InterPro" id="IPR037171">
    <property type="entry name" value="NagB/RpiA_transferase-like"/>
</dbReference>
<evidence type="ECO:0000256" key="2">
    <source>
        <dbReference type="ARBA" id="ARBA00023015"/>
    </source>
</evidence>
<feature type="domain" description="Sugar-binding" evidence="5">
    <location>
        <begin position="63"/>
        <end position="309"/>
    </location>
</feature>
<comment type="caution">
    <text evidence="6">The sequence shown here is derived from an EMBL/GenBank/DDBJ whole genome shotgun (WGS) entry which is preliminary data.</text>
</comment>
<name>A0ABW4V1K8_9MICO</name>
<accession>A0ABW4V1K8</accession>
<evidence type="ECO:0000256" key="3">
    <source>
        <dbReference type="ARBA" id="ARBA00023125"/>
    </source>
</evidence>
<comment type="similarity">
    <text evidence="1">Belongs to the SorC transcriptional regulatory family.</text>
</comment>
<keyword evidence="7" id="KW-1185">Reference proteome</keyword>
<dbReference type="PANTHER" id="PTHR34294:SF1">
    <property type="entry name" value="TRANSCRIPTIONAL REGULATOR LSRR"/>
    <property type="match status" value="1"/>
</dbReference>
<proteinExistence type="inferred from homology"/>
<evidence type="ECO:0000313" key="6">
    <source>
        <dbReference type="EMBL" id="MFD2024449.1"/>
    </source>
</evidence>
<evidence type="ECO:0000259" key="5">
    <source>
        <dbReference type="Pfam" id="PF04198"/>
    </source>
</evidence>
<evidence type="ECO:0000256" key="4">
    <source>
        <dbReference type="ARBA" id="ARBA00023163"/>
    </source>
</evidence>
<dbReference type="Gene3D" id="1.10.10.10">
    <property type="entry name" value="Winged helix-like DNA-binding domain superfamily/Winged helix DNA-binding domain"/>
    <property type="match status" value="1"/>
</dbReference>
<dbReference type="SUPFAM" id="SSF100950">
    <property type="entry name" value="NagB/RpiA/CoA transferase-like"/>
    <property type="match status" value="1"/>
</dbReference>
<dbReference type="InterPro" id="IPR007324">
    <property type="entry name" value="Sugar-bd_dom_put"/>
</dbReference>
<dbReference type="InterPro" id="IPR036388">
    <property type="entry name" value="WH-like_DNA-bd_sf"/>
</dbReference>
<dbReference type="EMBL" id="JBHUHF010000001">
    <property type="protein sequence ID" value="MFD2024449.1"/>
    <property type="molecule type" value="Genomic_DNA"/>
</dbReference>
<sequence length="311" mass="33186">MSASQPSSVQLAHVAREHYVNGKSRVEIANETGLSRFKVGRMLDEAVSRGIIRFEIVSTPGVDLDLSMELKNRYGLDHAIAVDVPFDSDAAAQAALGTSAASFIDELVGPEDILGLTSGRTLNAMAREIRGLPCRVVVQLAGVAGPIQESGLEVIRRLASFPDVQPWPIYASLVMSDAQTARGVLRQPGVTAAVEMFDEVTVALCAIGSWDPPNSLMMMNPAITDQDRARLLRRGVVAEIAATLVTDSGEVVHDLDERCVAVTDEQLRSIQSRIAIAGGPTKTRAIRAVLTARLLTGLVTDSYTASRLLGG</sequence>
<dbReference type="PANTHER" id="PTHR34294">
    <property type="entry name" value="TRANSCRIPTIONAL REGULATOR-RELATED"/>
    <property type="match status" value="1"/>
</dbReference>
<dbReference type="Proteomes" id="UP001597338">
    <property type="component" value="Unassembled WGS sequence"/>
</dbReference>
<dbReference type="Pfam" id="PF04198">
    <property type="entry name" value="Sugar-bind"/>
    <property type="match status" value="1"/>
</dbReference>
<dbReference type="RefSeq" id="WP_377196390.1">
    <property type="nucleotide sequence ID" value="NZ_JBHUHF010000001.1"/>
</dbReference>
<evidence type="ECO:0000256" key="1">
    <source>
        <dbReference type="ARBA" id="ARBA00010466"/>
    </source>
</evidence>
<gene>
    <name evidence="6" type="ORF">ACFSL2_02895</name>
</gene>
<keyword evidence="2" id="KW-0805">Transcription regulation</keyword>
<dbReference type="Gene3D" id="3.40.50.1360">
    <property type="match status" value="1"/>
</dbReference>
<evidence type="ECO:0000313" key="7">
    <source>
        <dbReference type="Proteomes" id="UP001597338"/>
    </source>
</evidence>
<reference evidence="7" key="1">
    <citation type="journal article" date="2019" name="Int. J. Syst. Evol. Microbiol.">
        <title>The Global Catalogue of Microorganisms (GCM) 10K type strain sequencing project: providing services to taxonomists for standard genome sequencing and annotation.</title>
        <authorList>
            <consortium name="The Broad Institute Genomics Platform"/>
            <consortium name="The Broad Institute Genome Sequencing Center for Infectious Disease"/>
            <person name="Wu L."/>
            <person name="Ma J."/>
        </authorList>
    </citation>
    <scope>NUCLEOTIDE SEQUENCE [LARGE SCALE GENOMIC DNA]</scope>
    <source>
        <strain evidence="7">CCM 7043</strain>
    </source>
</reference>
<protein>
    <submittedName>
        <fullName evidence="6">Sugar-binding transcriptional regulator</fullName>
    </submittedName>
</protein>
<keyword evidence="4" id="KW-0804">Transcription</keyword>